<sequence length="251" mass="27689">MRQLATYAALLAFLAPLAQADNLKAEVGAYRWSYDISGSVRYKSGNSADDIDVNDDLGYNDDNLNSYYVTFEHPLPVLPNIRISRTNIDSSANGRLGKTVNYGNNTFVVNDNVSSEVKLDQTDVTMYYQLFDTVLNVDLGLNAKYIDSRSRITGAISGTETADISGWVPMLYAGFGADLPFTGLSISADGSFAGYQDSTFYDYTLKASYITPWYLGVDVGYRAIRLNLDDFDNSYADIEFDGPFAGAHLKF</sequence>
<dbReference type="InterPro" id="IPR026387">
    <property type="entry name" value="OMP_w_GlyGly"/>
</dbReference>
<gene>
    <name evidence="1" type="ORF">MNBD_GAMMA14-1666</name>
</gene>
<protein>
    <recommendedName>
        <fullName evidence="2">Outer membrane protein</fullName>
    </recommendedName>
</protein>
<dbReference type="AlphaFoldDB" id="A0A3B0YYX5"/>
<dbReference type="EMBL" id="UOFM01000307">
    <property type="protein sequence ID" value="VAW79409.1"/>
    <property type="molecule type" value="Genomic_DNA"/>
</dbReference>
<organism evidence="1">
    <name type="scientific">hydrothermal vent metagenome</name>
    <dbReference type="NCBI Taxonomy" id="652676"/>
    <lineage>
        <taxon>unclassified sequences</taxon>
        <taxon>metagenomes</taxon>
        <taxon>ecological metagenomes</taxon>
    </lineage>
</organism>
<evidence type="ECO:0008006" key="2">
    <source>
        <dbReference type="Google" id="ProtNLM"/>
    </source>
</evidence>
<accession>A0A3B0YYX5</accession>
<name>A0A3B0YYX5_9ZZZZ</name>
<proteinExistence type="predicted"/>
<evidence type="ECO:0000313" key="1">
    <source>
        <dbReference type="EMBL" id="VAW79409.1"/>
    </source>
</evidence>
<dbReference type="NCBIfam" id="TIGR04219">
    <property type="entry name" value="OMP_w_GlyGly"/>
    <property type="match status" value="1"/>
</dbReference>
<reference evidence="1" key="1">
    <citation type="submission" date="2018-06" db="EMBL/GenBank/DDBJ databases">
        <authorList>
            <person name="Zhirakovskaya E."/>
        </authorList>
    </citation>
    <scope>NUCLEOTIDE SEQUENCE</scope>
</reference>